<evidence type="ECO:0008006" key="3">
    <source>
        <dbReference type="Google" id="ProtNLM"/>
    </source>
</evidence>
<name>A0A8K0XQA4_9AGAR</name>
<organism evidence="1 2">
    <name type="scientific">Cristinia sonorae</name>
    <dbReference type="NCBI Taxonomy" id="1940300"/>
    <lineage>
        <taxon>Eukaryota</taxon>
        <taxon>Fungi</taxon>
        <taxon>Dikarya</taxon>
        <taxon>Basidiomycota</taxon>
        <taxon>Agaricomycotina</taxon>
        <taxon>Agaricomycetes</taxon>
        <taxon>Agaricomycetidae</taxon>
        <taxon>Agaricales</taxon>
        <taxon>Pleurotineae</taxon>
        <taxon>Stephanosporaceae</taxon>
        <taxon>Cristinia</taxon>
    </lineage>
</organism>
<gene>
    <name evidence="1" type="ORF">BXZ70DRAFT_1007808</name>
</gene>
<dbReference type="SUPFAM" id="SSF81383">
    <property type="entry name" value="F-box domain"/>
    <property type="match status" value="1"/>
</dbReference>
<dbReference type="Proteomes" id="UP000813824">
    <property type="component" value="Unassembled WGS sequence"/>
</dbReference>
<sequence>MSLTIPVQETEDRHVSYCKNGIYDLPGEVAERIIVELHEHPHTISALAQTCRKHRFLIYQPGDTFLWREIYLSKYDDPRRAVYSQHPRSRSISHFDWGHEFRERIWAATYFCRASGDPCGVDLSPESDIQDLRALTAVLSLIDTALPISTCIADLRPEGKTYHEYWSSIPFQRANRLTPWEPASPDLTNNRSTNTMAFLDIVSRNFPATLLKRLDSPEITPEQDATPLSRALHRLAAYYHLISRTDASPAEPTVLAQGMPLLILHKRTYDLTLIKHSRMHGPFIPLSGATADDDPYVYPDDEYNFTVDWSHLSTIAPLMRRILESGADTWMPEYALGADALRPGAWIPPVETSASEGELNNSTSMEHDWAGVEGMWRRIETWLSHSVFEELNGPLWQKIPESQLSIRARHIVPCRLHISSYSQNPYFPSFPNIHFEGQTGMEQWYDIDSTDDNDETNVCYLDGKVSMLADGNVRWSFSMYLGRSKDTGRQWSFEGVQVGGIGSLVGAIGVWRGTNTMGFWWHWKVA</sequence>
<keyword evidence="2" id="KW-1185">Reference proteome</keyword>
<evidence type="ECO:0000313" key="1">
    <source>
        <dbReference type="EMBL" id="KAH8100872.1"/>
    </source>
</evidence>
<evidence type="ECO:0000313" key="2">
    <source>
        <dbReference type="Proteomes" id="UP000813824"/>
    </source>
</evidence>
<protein>
    <recommendedName>
        <fullName evidence="3">F-box domain-containing protein</fullName>
    </recommendedName>
</protein>
<dbReference type="EMBL" id="JAEVFJ010000014">
    <property type="protein sequence ID" value="KAH8100872.1"/>
    <property type="molecule type" value="Genomic_DNA"/>
</dbReference>
<reference evidence="1" key="1">
    <citation type="journal article" date="2021" name="New Phytol.">
        <title>Evolutionary innovations through gain and loss of genes in the ectomycorrhizal Boletales.</title>
        <authorList>
            <person name="Wu G."/>
            <person name="Miyauchi S."/>
            <person name="Morin E."/>
            <person name="Kuo A."/>
            <person name="Drula E."/>
            <person name="Varga T."/>
            <person name="Kohler A."/>
            <person name="Feng B."/>
            <person name="Cao Y."/>
            <person name="Lipzen A."/>
            <person name="Daum C."/>
            <person name="Hundley H."/>
            <person name="Pangilinan J."/>
            <person name="Johnson J."/>
            <person name="Barry K."/>
            <person name="LaButti K."/>
            <person name="Ng V."/>
            <person name="Ahrendt S."/>
            <person name="Min B."/>
            <person name="Choi I.G."/>
            <person name="Park H."/>
            <person name="Plett J.M."/>
            <person name="Magnuson J."/>
            <person name="Spatafora J.W."/>
            <person name="Nagy L.G."/>
            <person name="Henrissat B."/>
            <person name="Grigoriev I.V."/>
            <person name="Yang Z.L."/>
            <person name="Xu J."/>
            <person name="Martin F.M."/>
        </authorList>
    </citation>
    <scope>NUCLEOTIDE SEQUENCE</scope>
    <source>
        <strain evidence="1">KKN 215</strain>
    </source>
</reference>
<comment type="caution">
    <text evidence="1">The sequence shown here is derived from an EMBL/GenBank/DDBJ whole genome shotgun (WGS) entry which is preliminary data.</text>
</comment>
<dbReference type="InterPro" id="IPR036047">
    <property type="entry name" value="F-box-like_dom_sf"/>
</dbReference>
<dbReference type="AlphaFoldDB" id="A0A8K0XQA4"/>
<dbReference type="OrthoDB" id="3226064at2759"/>
<proteinExistence type="predicted"/>
<accession>A0A8K0XQA4</accession>